<keyword evidence="7" id="KW-0067">ATP-binding</keyword>
<evidence type="ECO:0000256" key="4">
    <source>
        <dbReference type="ARBA" id="ARBA00012895"/>
    </source>
</evidence>
<evidence type="ECO:0000259" key="13">
    <source>
        <dbReference type="PROSITE" id="PS50880"/>
    </source>
</evidence>
<feature type="domain" description="Toprim" evidence="13">
    <location>
        <begin position="486"/>
        <end position="600"/>
    </location>
</feature>
<dbReference type="InterPro" id="IPR018522">
    <property type="entry name" value="TopoIIA_CS"/>
</dbReference>
<dbReference type="RefSeq" id="WP_344802461.1">
    <property type="nucleotide sequence ID" value="NZ_BAABAB010000007.1"/>
</dbReference>
<dbReference type="PROSITE" id="PS00177">
    <property type="entry name" value="TOPOISOMERASE_II"/>
    <property type="match status" value="1"/>
</dbReference>
<dbReference type="EMBL" id="BAABAB010000007">
    <property type="protein sequence ID" value="GAA3612122.1"/>
    <property type="molecule type" value="Genomic_DNA"/>
</dbReference>
<keyword evidence="6" id="KW-0547">Nucleotide-binding</keyword>
<dbReference type="SUPFAM" id="SSF56719">
    <property type="entry name" value="Type II DNA topoisomerase"/>
    <property type="match status" value="1"/>
</dbReference>
<evidence type="ECO:0000256" key="10">
    <source>
        <dbReference type="ARBA" id="ARBA00023125"/>
    </source>
</evidence>
<protein>
    <recommendedName>
        <fullName evidence="4">DNA topoisomerase (ATP-hydrolyzing)</fullName>
        <ecNumber evidence="4">5.6.2.2</ecNumber>
    </recommendedName>
</protein>
<evidence type="ECO:0000256" key="12">
    <source>
        <dbReference type="SAM" id="MobiDB-lite"/>
    </source>
</evidence>
<dbReference type="InterPro" id="IPR036890">
    <property type="entry name" value="HATPase_C_sf"/>
</dbReference>
<evidence type="ECO:0000256" key="9">
    <source>
        <dbReference type="ARBA" id="ARBA00023029"/>
    </source>
</evidence>
<dbReference type="SUPFAM" id="SSF54211">
    <property type="entry name" value="Ribosomal protein S5 domain 2-like"/>
    <property type="match status" value="1"/>
</dbReference>
<dbReference type="PRINTS" id="PR01159">
    <property type="entry name" value="DNAGYRASEB"/>
</dbReference>
<evidence type="ECO:0000256" key="1">
    <source>
        <dbReference type="ARBA" id="ARBA00000185"/>
    </source>
</evidence>
<keyword evidence="9" id="KW-0799">Topoisomerase</keyword>
<proteinExistence type="inferred from homology"/>
<evidence type="ECO:0000313" key="15">
    <source>
        <dbReference type="Proteomes" id="UP001501490"/>
    </source>
</evidence>
<dbReference type="Gene3D" id="3.30.565.10">
    <property type="entry name" value="Histidine kinase-like ATPase, C-terminal domain"/>
    <property type="match status" value="1"/>
</dbReference>
<keyword evidence="11" id="KW-0413">Isomerase</keyword>
<evidence type="ECO:0000256" key="11">
    <source>
        <dbReference type="ARBA" id="ARBA00023235"/>
    </source>
</evidence>
<keyword evidence="5" id="KW-0479">Metal-binding</keyword>
<name>A0ABP6ZMF9_9ACTN</name>
<evidence type="ECO:0000313" key="14">
    <source>
        <dbReference type="EMBL" id="GAA3612122.1"/>
    </source>
</evidence>
<dbReference type="CDD" id="cd00822">
    <property type="entry name" value="TopoII_Trans_DNA_gyrase"/>
    <property type="match status" value="1"/>
</dbReference>
<organism evidence="14 15">
    <name type="scientific">Microlunatus ginsengisoli</name>
    <dbReference type="NCBI Taxonomy" id="363863"/>
    <lineage>
        <taxon>Bacteria</taxon>
        <taxon>Bacillati</taxon>
        <taxon>Actinomycetota</taxon>
        <taxon>Actinomycetes</taxon>
        <taxon>Propionibacteriales</taxon>
        <taxon>Propionibacteriaceae</taxon>
        <taxon>Microlunatus</taxon>
    </lineage>
</organism>
<dbReference type="Pfam" id="PF00986">
    <property type="entry name" value="DNA_gyraseB_C"/>
    <property type="match status" value="1"/>
</dbReference>
<dbReference type="PANTHER" id="PTHR45866">
    <property type="entry name" value="DNA GYRASE/TOPOISOMERASE SUBUNIT B"/>
    <property type="match status" value="1"/>
</dbReference>
<comment type="catalytic activity">
    <reaction evidence="1">
        <text>ATP-dependent breakage, passage and rejoining of double-stranded DNA.</text>
        <dbReference type="EC" id="5.6.2.2"/>
    </reaction>
</comment>
<dbReference type="InterPro" id="IPR013759">
    <property type="entry name" value="Topo_IIA_B_C"/>
</dbReference>
<gene>
    <name evidence="14" type="ORF">GCM10022236_12460</name>
</gene>
<keyword evidence="15" id="KW-1185">Reference proteome</keyword>
<dbReference type="InterPro" id="IPR000565">
    <property type="entry name" value="Topo_IIA_B"/>
</dbReference>
<dbReference type="Pfam" id="PF02518">
    <property type="entry name" value="HATPase_c"/>
    <property type="match status" value="1"/>
</dbReference>
<evidence type="ECO:0000256" key="3">
    <source>
        <dbReference type="ARBA" id="ARBA00010708"/>
    </source>
</evidence>
<comment type="similarity">
    <text evidence="3">Belongs to the type II topoisomerase GyrB family.</text>
</comment>
<comment type="caution">
    <text evidence="14">The sequence shown here is derived from an EMBL/GenBank/DDBJ whole genome shotgun (WGS) entry which is preliminary data.</text>
</comment>
<dbReference type="Gene3D" id="3.40.50.670">
    <property type="match status" value="1"/>
</dbReference>
<feature type="region of interest" description="Disordered" evidence="12">
    <location>
        <begin position="1"/>
        <end position="30"/>
    </location>
</feature>
<keyword evidence="10" id="KW-0238">DNA-binding</keyword>
<accession>A0ABP6ZMF9</accession>
<evidence type="ECO:0000256" key="8">
    <source>
        <dbReference type="ARBA" id="ARBA00022842"/>
    </source>
</evidence>
<dbReference type="PROSITE" id="PS50880">
    <property type="entry name" value="TOPRIM"/>
    <property type="match status" value="1"/>
</dbReference>
<dbReference type="InterPro" id="IPR003594">
    <property type="entry name" value="HATPase_dom"/>
</dbReference>
<dbReference type="SMART" id="SM00387">
    <property type="entry name" value="HATPase_c"/>
    <property type="match status" value="1"/>
</dbReference>
<evidence type="ECO:0000256" key="2">
    <source>
        <dbReference type="ARBA" id="ARBA00001946"/>
    </source>
</evidence>
<dbReference type="InterPro" id="IPR006171">
    <property type="entry name" value="TOPRIM_dom"/>
</dbReference>
<evidence type="ECO:0000256" key="5">
    <source>
        <dbReference type="ARBA" id="ARBA00022723"/>
    </source>
</evidence>
<feature type="region of interest" description="Disordered" evidence="12">
    <location>
        <begin position="453"/>
        <end position="473"/>
    </location>
</feature>
<reference evidence="15" key="1">
    <citation type="journal article" date="2019" name="Int. J. Syst. Evol. Microbiol.">
        <title>The Global Catalogue of Microorganisms (GCM) 10K type strain sequencing project: providing services to taxonomists for standard genome sequencing and annotation.</title>
        <authorList>
            <consortium name="The Broad Institute Genomics Platform"/>
            <consortium name="The Broad Institute Genome Sequencing Center for Infectious Disease"/>
            <person name="Wu L."/>
            <person name="Ma J."/>
        </authorList>
    </citation>
    <scope>NUCLEOTIDE SEQUENCE [LARGE SCALE GENOMIC DNA]</scope>
    <source>
        <strain evidence="15">JCM 16929</strain>
    </source>
</reference>
<dbReference type="InterPro" id="IPR014721">
    <property type="entry name" value="Ribsml_uS5_D2-typ_fold_subgr"/>
</dbReference>
<dbReference type="NCBIfam" id="NF004189">
    <property type="entry name" value="PRK05644.1"/>
    <property type="match status" value="1"/>
</dbReference>
<dbReference type="EC" id="5.6.2.2" evidence="4"/>
<sequence length="712" mass="77522">MRPCSLPESAAGQACGGNLHSVPTPKPANESREYEARHLLVLEGLEAVRKRPAMYIGSTDTRGLMHCLWEIIDNAVDEALGGFGTRIDVTLAKDGSISVLDRARGIPVDIEPRTGLSGVEVVFTKLHAGGKFGGGSYNATGGLHGVGSSVVNALSSRLDVEVDRNGATWAMSFRRGEPGTYDGPGPRAKFTPGSGLRKVGRVGKGVTGTRVTYWPDRQIFLPDAQLSLADLQARARQTSFLVPGLAISVTDARTAEVTEETFLHEGGITEFVDYLATDEPVTDVLRLQGQDRFTETVPMLDDDGHMTPTDVDRDLDVDIAVRWGNGYDHHVQSFVNIIATPKGGTHVAGFERALTRSFTSALEGTRLLKAGEEVVKDDVLEGMTAVVTVRLAEPQFEGQTKEVLGTPAVSRLVTRIVDRELTAFLTSSKAAVKAQARQVMEKVVGASRARVAARQHREAQRRKNALESSSLPPKLADCRSTDVDRTELFIVEGDSAMGTAKLARNSEFQALLPIRGKILNVQKASIGDMLKNAECAAIIQVIGAGSGRTFEVEAARYGKIIFMADADSDGAHIRTLLLTLMFRYMRPMVQAGRVFSAVPPLHRFELTNPRKGQDKYIYTYSDAEYQRKAAELTKKGWGFKEPQRYKGLGEMDASQLAETTMDPRHRTLRRVTVDDGLLAETTFEMLMGNDVGPRKEFIVDGAYALDEAAIDA</sequence>
<dbReference type="InterPro" id="IPR013506">
    <property type="entry name" value="Topo_IIA_bsu_dom2"/>
</dbReference>
<evidence type="ECO:0000256" key="6">
    <source>
        <dbReference type="ARBA" id="ARBA00022741"/>
    </source>
</evidence>
<dbReference type="SUPFAM" id="SSF55874">
    <property type="entry name" value="ATPase domain of HSP90 chaperone/DNA topoisomerase II/histidine kinase"/>
    <property type="match status" value="1"/>
</dbReference>
<dbReference type="InterPro" id="IPR013760">
    <property type="entry name" value="Topo_IIA-like_dom_sf"/>
</dbReference>
<evidence type="ECO:0000256" key="7">
    <source>
        <dbReference type="ARBA" id="ARBA00022840"/>
    </source>
</evidence>
<dbReference type="PRINTS" id="PR00418">
    <property type="entry name" value="TPI2FAMILY"/>
</dbReference>
<dbReference type="CDD" id="cd16928">
    <property type="entry name" value="HATPase_GyrB-like"/>
    <property type="match status" value="1"/>
</dbReference>
<dbReference type="Pfam" id="PF00204">
    <property type="entry name" value="DNA_gyraseB"/>
    <property type="match status" value="1"/>
</dbReference>
<dbReference type="PANTHER" id="PTHR45866:SF1">
    <property type="entry name" value="DNA GYRASE SUBUNIT B, MITOCHONDRIAL"/>
    <property type="match status" value="1"/>
</dbReference>
<dbReference type="Proteomes" id="UP001501490">
    <property type="component" value="Unassembled WGS sequence"/>
</dbReference>
<dbReference type="InterPro" id="IPR002288">
    <property type="entry name" value="DNA_gyrase_B_C"/>
</dbReference>
<dbReference type="InterPro" id="IPR020568">
    <property type="entry name" value="Ribosomal_Su5_D2-typ_SF"/>
</dbReference>
<dbReference type="InterPro" id="IPR001241">
    <property type="entry name" value="Topo_IIA"/>
</dbReference>
<keyword evidence="8" id="KW-0460">Magnesium</keyword>
<comment type="cofactor">
    <cofactor evidence="2">
        <name>Mg(2+)</name>
        <dbReference type="ChEBI" id="CHEBI:18420"/>
    </cofactor>
</comment>
<dbReference type="Pfam" id="PF01751">
    <property type="entry name" value="Toprim"/>
    <property type="match status" value="1"/>
</dbReference>
<dbReference type="Gene3D" id="3.30.230.10">
    <property type="match status" value="1"/>
</dbReference>
<feature type="compositionally biased region" description="Basic residues" evidence="12">
    <location>
        <begin position="453"/>
        <end position="463"/>
    </location>
</feature>
<dbReference type="SMART" id="SM00433">
    <property type="entry name" value="TOP2c"/>
    <property type="match status" value="1"/>
</dbReference>